<keyword evidence="3" id="KW-1185">Reference proteome</keyword>
<dbReference type="PANTHER" id="PTHR38446">
    <property type="entry name" value="BLL0914 PROTEIN"/>
    <property type="match status" value="1"/>
</dbReference>
<protein>
    <submittedName>
        <fullName evidence="2">DUF1304 domain-containing protein</fullName>
    </submittedName>
</protein>
<accession>A0A3L7AQ53</accession>
<keyword evidence="1" id="KW-0472">Membrane</keyword>
<dbReference type="Proteomes" id="UP000269438">
    <property type="component" value="Unassembled WGS sequence"/>
</dbReference>
<gene>
    <name evidence="2" type="ORF">D9V34_09760</name>
</gene>
<dbReference type="RefSeq" id="WP_121688646.1">
    <property type="nucleotide sequence ID" value="NZ_RCUY01000009.1"/>
</dbReference>
<dbReference type="AlphaFoldDB" id="A0A3L7AQ53"/>
<organism evidence="2 3">
    <name type="scientific">Mycetocola lacteus</name>
    <dbReference type="NCBI Taxonomy" id="76637"/>
    <lineage>
        <taxon>Bacteria</taxon>
        <taxon>Bacillati</taxon>
        <taxon>Actinomycetota</taxon>
        <taxon>Actinomycetes</taxon>
        <taxon>Micrococcales</taxon>
        <taxon>Microbacteriaceae</taxon>
        <taxon>Mycetocola</taxon>
    </lineage>
</organism>
<proteinExistence type="predicted"/>
<keyword evidence="1" id="KW-1133">Transmembrane helix</keyword>
<comment type="caution">
    <text evidence="2">The sequence shown here is derived from an EMBL/GenBank/DDBJ whole genome shotgun (WGS) entry which is preliminary data.</text>
</comment>
<feature type="transmembrane region" description="Helical" evidence="1">
    <location>
        <begin position="55"/>
        <end position="74"/>
    </location>
</feature>
<dbReference type="PANTHER" id="PTHR38446:SF1">
    <property type="entry name" value="BLL0914 PROTEIN"/>
    <property type="match status" value="1"/>
</dbReference>
<reference evidence="2 3" key="1">
    <citation type="submission" date="2018-10" db="EMBL/GenBank/DDBJ databases">
        <authorList>
            <person name="Li J."/>
        </authorList>
    </citation>
    <scope>NUCLEOTIDE SEQUENCE [LARGE SCALE GENOMIC DNA]</scope>
    <source>
        <strain evidence="2 3">JCM 11654</strain>
    </source>
</reference>
<sequence>MLVAGLVFATLAAVLHCYIFVMESVRWTAPSTRKTFGIESAEVAEITKPLAFNQGFYNLFLAITSLIGLILVIAGTETIGLTLIIAGIAPMFAAALVLLLSDHTKARAAITQGTLPLLGLIFLFVALATR</sequence>
<dbReference type="Pfam" id="PF06993">
    <property type="entry name" value="DUF1304"/>
    <property type="match status" value="1"/>
</dbReference>
<name>A0A3L7AQ53_9MICO</name>
<dbReference type="EMBL" id="RCUY01000009">
    <property type="protein sequence ID" value="RLP82095.1"/>
    <property type="molecule type" value="Genomic_DNA"/>
</dbReference>
<evidence type="ECO:0000256" key="1">
    <source>
        <dbReference type="SAM" id="Phobius"/>
    </source>
</evidence>
<keyword evidence="1" id="KW-0812">Transmembrane</keyword>
<dbReference type="OrthoDB" id="9803832at2"/>
<feature type="transmembrane region" description="Helical" evidence="1">
    <location>
        <begin position="106"/>
        <end position="128"/>
    </location>
</feature>
<feature type="transmembrane region" description="Helical" evidence="1">
    <location>
        <begin position="81"/>
        <end position="100"/>
    </location>
</feature>
<evidence type="ECO:0000313" key="3">
    <source>
        <dbReference type="Proteomes" id="UP000269438"/>
    </source>
</evidence>
<evidence type="ECO:0000313" key="2">
    <source>
        <dbReference type="EMBL" id="RLP82095.1"/>
    </source>
</evidence>
<dbReference type="InterPro" id="IPR009732">
    <property type="entry name" value="DUF1304"/>
</dbReference>